<evidence type="ECO:0000256" key="2">
    <source>
        <dbReference type="SAM" id="Phobius"/>
    </source>
</evidence>
<proteinExistence type="predicted"/>
<keyword evidence="2" id="KW-0812">Transmembrane</keyword>
<evidence type="ECO:0000256" key="1">
    <source>
        <dbReference type="SAM" id="MobiDB-lite"/>
    </source>
</evidence>
<dbReference type="eggNOG" id="ENOG5031Z23">
    <property type="taxonomic scope" value="Bacteria"/>
</dbReference>
<feature type="region of interest" description="Disordered" evidence="1">
    <location>
        <begin position="39"/>
        <end position="69"/>
    </location>
</feature>
<accession>A0A066Z2F0</accession>
<dbReference type="PATRIC" id="fig|1348663.4.peg.548"/>
<feature type="transmembrane region" description="Helical" evidence="2">
    <location>
        <begin position="15"/>
        <end position="36"/>
    </location>
</feature>
<organism evidence="3 4">
    <name type="scientific">Kitasatospora cheerisanensis KCTC 2395</name>
    <dbReference type="NCBI Taxonomy" id="1348663"/>
    <lineage>
        <taxon>Bacteria</taxon>
        <taxon>Bacillati</taxon>
        <taxon>Actinomycetota</taxon>
        <taxon>Actinomycetes</taxon>
        <taxon>Kitasatosporales</taxon>
        <taxon>Streptomycetaceae</taxon>
        <taxon>Kitasatospora</taxon>
    </lineage>
</organism>
<gene>
    <name evidence="3" type="ORF">KCH_05780</name>
</gene>
<comment type="caution">
    <text evidence="3">The sequence shown here is derived from an EMBL/GenBank/DDBJ whole genome shotgun (WGS) entry which is preliminary data.</text>
</comment>
<sequence length="69" mass="7372">MTPELILAAESTGPSLLVVLVPALIIAALLIGAFAWGSRRRARRRPPVTPGRPNGPRADSWSTPDDEGR</sequence>
<evidence type="ECO:0000313" key="3">
    <source>
        <dbReference type="EMBL" id="KDN87657.1"/>
    </source>
</evidence>
<reference evidence="3 4" key="1">
    <citation type="submission" date="2014-05" db="EMBL/GenBank/DDBJ databases">
        <title>Draft Genome Sequence of Kitasatospora cheerisanensis KCTC 2395.</title>
        <authorList>
            <person name="Nam D.H."/>
        </authorList>
    </citation>
    <scope>NUCLEOTIDE SEQUENCE [LARGE SCALE GENOMIC DNA]</scope>
    <source>
        <strain evidence="3 4">KCTC 2395</strain>
    </source>
</reference>
<dbReference type="Pfam" id="PF20087">
    <property type="entry name" value="DUF6479"/>
    <property type="match status" value="1"/>
</dbReference>
<dbReference type="AlphaFoldDB" id="A0A066Z2F0"/>
<keyword evidence="2" id="KW-0472">Membrane</keyword>
<protein>
    <submittedName>
        <fullName evidence="3">Uncharacterized protein</fullName>
    </submittedName>
</protein>
<keyword evidence="2" id="KW-1133">Transmembrane helix</keyword>
<dbReference type="InterPro" id="IPR045513">
    <property type="entry name" value="DUF6479"/>
</dbReference>
<dbReference type="EMBL" id="JNBY01000022">
    <property type="protein sequence ID" value="KDN87657.1"/>
    <property type="molecule type" value="Genomic_DNA"/>
</dbReference>
<dbReference type="Proteomes" id="UP000027178">
    <property type="component" value="Unassembled WGS sequence"/>
</dbReference>
<keyword evidence="4" id="KW-1185">Reference proteome</keyword>
<dbReference type="HOGENOM" id="CLU_192892_0_0_11"/>
<evidence type="ECO:0000313" key="4">
    <source>
        <dbReference type="Proteomes" id="UP000027178"/>
    </source>
</evidence>
<name>A0A066Z2F0_9ACTN</name>
<dbReference type="RefSeq" id="WP_035858585.1">
    <property type="nucleotide sequence ID" value="NZ_KK853997.1"/>
</dbReference>